<dbReference type="AlphaFoldDB" id="C9RCP6"/>
<reference evidence="1 2" key="1">
    <citation type="submission" date="2009-10" db="EMBL/GenBank/DDBJ databases">
        <title>Complete sequence of chromosome of Ammonifex degensii KC4.</title>
        <authorList>
            <consortium name="US DOE Joint Genome Institute"/>
            <person name="Kerfeld C."/>
            <person name="Goodner B."/>
            <person name="Huber H."/>
            <person name="Stetter K."/>
            <person name="Lucas S."/>
            <person name="Copeland A."/>
            <person name="Lapidus A."/>
            <person name="Glavina del Rio T."/>
            <person name="Dalin E."/>
            <person name="Tice H."/>
            <person name="Bruce D."/>
            <person name="Goodwin L."/>
            <person name="Pitluck S."/>
            <person name="Saunders E."/>
            <person name="Brettin T."/>
            <person name="Detter J.C."/>
            <person name="Han C."/>
            <person name="Larimer F."/>
            <person name="Land M."/>
            <person name="Hauser L."/>
            <person name="Kyrpides N."/>
            <person name="Ovchinnikova G."/>
            <person name="Richardson P."/>
        </authorList>
    </citation>
    <scope>NUCLEOTIDE SEQUENCE [LARGE SCALE GENOMIC DNA]</scope>
    <source>
        <strain evidence="2">DSM 10501 / KC4</strain>
    </source>
</reference>
<protein>
    <recommendedName>
        <fullName evidence="3">Histidine kinase</fullName>
    </recommendedName>
</protein>
<accession>C9RCP6</accession>
<organism evidence="1 2">
    <name type="scientific">Ammonifex degensii (strain DSM 10501 / KC4)</name>
    <dbReference type="NCBI Taxonomy" id="429009"/>
    <lineage>
        <taxon>Bacteria</taxon>
        <taxon>Bacillati</taxon>
        <taxon>Bacillota</taxon>
        <taxon>Clostridia</taxon>
        <taxon>Thermoanaerobacterales</taxon>
        <taxon>Thermoanaerobacteraceae</taxon>
        <taxon>Ammonifex</taxon>
    </lineage>
</organism>
<dbReference type="EMBL" id="CP001785">
    <property type="protein sequence ID" value="ACX52023.1"/>
    <property type="molecule type" value="Genomic_DNA"/>
</dbReference>
<dbReference type="HOGENOM" id="CLU_1145347_0_0_9"/>
<evidence type="ECO:0000313" key="1">
    <source>
        <dbReference type="EMBL" id="ACX52023.1"/>
    </source>
</evidence>
<sequence length="242" mass="27869">MFFPIFELPQQVRENRAKYGNLNLEAEEAELLRLVEAKMRHLLTGLALLSETALREEKLNFEEEQILLYLRDRSLELRGLLRRLVKTGEEKELLPKATVETLVAFCYRQVAEFASRCGVKFEAHIRGRTKKILVPTEFLQEILLGLVEWAIKQSPVGGKVVLCCSLTSKAILLTLEYPLLPEGPCRLRGDTGEENIFFLVRQWLKAIEGARLWLEGSLREANRLNLEVPLRWVKENLPCGRK</sequence>
<evidence type="ECO:0000313" key="2">
    <source>
        <dbReference type="Proteomes" id="UP000002620"/>
    </source>
</evidence>
<name>C9RCP6_AMMDK</name>
<dbReference type="Proteomes" id="UP000002620">
    <property type="component" value="Chromosome"/>
</dbReference>
<proteinExistence type="predicted"/>
<dbReference type="KEGG" id="adg:Adeg_0885"/>
<gene>
    <name evidence="1" type="ordered locus">Adeg_0885</name>
</gene>
<keyword evidence="2" id="KW-1185">Reference proteome</keyword>
<evidence type="ECO:0008006" key="3">
    <source>
        <dbReference type="Google" id="ProtNLM"/>
    </source>
</evidence>
<dbReference type="STRING" id="429009.Adeg_0885"/>